<proteinExistence type="inferred from homology"/>
<feature type="compositionally biased region" description="Basic and acidic residues" evidence="2">
    <location>
        <begin position="229"/>
        <end position="238"/>
    </location>
</feature>
<evidence type="ECO:0000313" key="3">
    <source>
        <dbReference type="EMBL" id="RSH86779.1"/>
    </source>
</evidence>
<dbReference type="Proteomes" id="UP000279236">
    <property type="component" value="Unassembled WGS sequence"/>
</dbReference>
<dbReference type="Gene3D" id="3.10.20.550">
    <property type="entry name" value="ASAP complex, SAP18 subunit"/>
    <property type="match status" value="1"/>
</dbReference>
<dbReference type="PANTHER" id="PTHR13082">
    <property type="entry name" value="SAP18"/>
    <property type="match status" value="1"/>
</dbReference>
<dbReference type="OrthoDB" id="440566at2759"/>
<gene>
    <name evidence="3" type="ORF">EHS24_005051</name>
</gene>
<accession>A0A427Y6R2</accession>
<dbReference type="Pfam" id="PF06487">
    <property type="entry name" value="SAP18"/>
    <property type="match status" value="1"/>
</dbReference>
<feature type="compositionally biased region" description="Gly residues" evidence="2">
    <location>
        <begin position="243"/>
        <end position="261"/>
    </location>
</feature>
<feature type="compositionally biased region" description="Basic and acidic residues" evidence="2">
    <location>
        <begin position="183"/>
        <end position="205"/>
    </location>
</feature>
<comment type="similarity">
    <text evidence="1">Belongs to the SAP18 family.</text>
</comment>
<comment type="caution">
    <text evidence="3">The sequence shown here is derived from an EMBL/GenBank/DDBJ whole genome shotgun (WGS) entry which is preliminary data.</text>
</comment>
<dbReference type="EMBL" id="RSCE01000002">
    <property type="protein sequence ID" value="RSH86779.1"/>
    <property type="molecule type" value="Genomic_DNA"/>
</dbReference>
<dbReference type="InterPro" id="IPR010516">
    <property type="entry name" value="SAP18"/>
</dbReference>
<reference evidence="3 4" key="1">
    <citation type="submission" date="2018-11" db="EMBL/GenBank/DDBJ databases">
        <title>Genome sequence of Apiotrichum porosum DSM 27194.</title>
        <authorList>
            <person name="Aliyu H."/>
            <person name="Gorte O."/>
            <person name="Ochsenreither K."/>
        </authorList>
    </citation>
    <scope>NUCLEOTIDE SEQUENCE [LARGE SCALE GENOMIC DNA]</scope>
    <source>
        <strain evidence="3 4">DSM 27194</strain>
    </source>
</reference>
<dbReference type="GeneID" id="39589594"/>
<evidence type="ECO:0008006" key="5">
    <source>
        <dbReference type="Google" id="ProtNLM"/>
    </source>
</evidence>
<dbReference type="RefSeq" id="XP_028479564.1">
    <property type="nucleotide sequence ID" value="XM_028620592.1"/>
</dbReference>
<dbReference type="PANTHER" id="PTHR13082:SF0">
    <property type="entry name" value="HISTONE DEACETYLASE COMPLEX SUBUNIT SAP18"/>
    <property type="match status" value="1"/>
</dbReference>
<organism evidence="3 4">
    <name type="scientific">Apiotrichum porosum</name>
    <dbReference type="NCBI Taxonomy" id="105984"/>
    <lineage>
        <taxon>Eukaryota</taxon>
        <taxon>Fungi</taxon>
        <taxon>Dikarya</taxon>
        <taxon>Basidiomycota</taxon>
        <taxon>Agaricomycotina</taxon>
        <taxon>Tremellomycetes</taxon>
        <taxon>Trichosporonales</taxon>
        <taxon>Trichosporonaceae</taxon>
        <taxon>Apiotrichum</taxon>
    </lineage>
</organism>
<feature type="region of interest" description="Disordered" evidence="2">
    <location>
        <begin position="175"/>
        <end position="291"/>
    </location>
</feature>
<evidence type="ECO:0000313" key="4">
    <source>
        <dbReference type="Proteomes" id="UP000279236"/>
    </source>
</evidence>
<dbReference type="AlphaFoldDB" id="A0A427Y6R2"/>
<dbReference type="InterPro" id="IPR042534">
    <property type="entry name" value="SAP18_sf"/>
</dbReference>
<protein>
    <recommendedName>
        <fullName evidence="5">Histone deacetylase complex subunit</fullName>
    </recommendedName>
</protein>
<keyword evidence="4" id="KW-1185">Reference proteome</keyword>
<evidence type="ECO:0000256" key="1">
    <source>
        <dbReference type="ARBA" id="ARBA00009143"/>
    </source>
</evidence>
<feature type="compositionally biased region" description="Basic and acidic residues" evidence="2">
    <location>
        <begin position="275"/>
        <end position="291"/>
    </location>
</feature>
<evidence type="ECO:0000256" key="2">
    <source>
        <dbReference type="SAM" id="MobiDB-lite"/>
    </source>
</evidence>
<sequence length="291" mass="32365">MSSRSRTFSPRPSPDPEAEACPFLIRVFVTKNKQTPMIDFDDGKLPVQDEFQVYGWKHSTPTSIIQQLYSVFPAPYRSPLARYAFKHVYVDASERGLYRGKDLVTFTGRDFAATVSPQDQNGNGDGDVAMDRELDEAAAPRRGRVVEEKTLDSYGFLTGDLLSVAIHIPEPRAPAATSIRGASAREREGRDRDRDRDRDGFRDARNGAPSSRDGPWARGAPLPPQAFGGDRDRDDHRAPAGSWRGGAPRGAVGSRGNGGGRLPSPDWGRRNRSQSPDRNRRETWASRRERD</sequence>
<dbReference type="GO" id="GO:0005634">
    <property type="term" value="C:nucleus"/>
    <property type="evidence" value="ECO:0007669"/>
    <property type="project" value="TreeGrafter"/>
</dbReference>
<name>A0A427Y6R2_9TREE</name>
<dbReference type="STRING" id="105984.A0A427Y6R2"/>